<evidence type="ECO:0000313" key="8">
    <source>
        <dbReference type="EMBL" id="WPF89121.1"/>
    </source>
</evidence>
<evidence type="ECO:0000256" key="6">
    <source>
        <dbReference type="RuleBase" id="RU000416"/>
    </source>
</evidence>
<feature type="active site" evidence="5">
    <location>
        <position position="93"/>
    </location>
</feature>
<gene>
    <name evidence="8" type="ORF">SAY89_02255</name>
</gene>
<protein>
    <recommendedName>
        <fullName evidence="7">Cytosine-specific methyltransferase</fullName>
        <ecNumber evidence="7">2.1.1.37</ecNumber>
    </recommendedName>
</protein>
<evidence type="ECO:0000256" key="2">
    <source>
        <dbReference type="ARBA" id="ARBA00022679"/>
    </source>
</evidence>
<keyword evidence="1 5" id="KW-0489">Methyltransferase</keyword>
<dbReference type="GO" id="GO:0003677">
    <property type="term" value="F:DNA binding"/>
    <property type="evidence" value="ECO:0007669"/>
    <property type="project" value="TreeGrafter"/>
</dbReference>
<dbReference type="EC" id="2.1.1.37" evidence="7"/>
<dbReference type="PANTHER" id="PTHR10629">
    <property type="entry name" value="CYTOSINE-SPECIFIC METHYLTRANSFERASE"/>
    <property type="match status" value="1"/>
</dbReference>
<name>A0AAF0ZBD6_9CHRO</name>
<dbReference type="EMBL" id="CP138348">
    <property type="protein sequence ID" value="WPF89121.1"/>
    <property type="molecule type" value="Genomic_DNA"/>
</dbReference>
<dbReference type="GO" id="GO:0009307">
    <property type="term" value="P:DNA restriction-modification system"/>
    <property type="evidence" value="ECO:0007669"/>
    <property type="project" value="UniProtKB-KW"/>
</dbReference>
<dbReference type="RefSeq" id="WP_320001752.1">
    <property type="nucleotide sequence ID" value="NZ_CP138348.1"/>
</dbReference>
<comment type="similarity">
    <text evidence="5 6">Belongs to the class I-like SAM-binding methyltransferase superfamily. C5-methyltransferase family.</text>
</comment>
<dbReference type="NCBIfam" id="TIGR00675">
    <property type="entry name" value="dcm"/>
    <property type="match status" value="1"/>
</dbReference>
<reference evidence="8" key="1">
    <citation type="submission" date="2023-11" db="EMBL/GenBank/DDBJ databases">
        <title>Genome sequence of Cyanobacterium aponinum BCRC AL20115.</title>
        <authorList>
            <person name="Chang H.-Y."/>
            <person name="Lin K.-M."/>
            <person name="Hsueh H.-T."/>
            <person name="Chu H.-A."/>
            <person name="Kuo C.-H."/>
        </authorList>
    </citation>
    <scope>NUCLEOTIDE SEQUENCE</scope>
    <source>
        <strain evidence="8">AL20115</strain>
    </source>
</reference>
<dbReference type="Pfam" id="PF00145">
    <property type="entry name" value="DNA_methylase"/>
    <property type="match status" value="1"/>
</dbReference>
<keyword evidence="4" id="KW-0680">Restriction system</keyword>
<proteinExistence type="inferred from homology"/>
<dbReference type="AlphaFoldDB" id="A0AAF0ZBD6"/>
<accession>A0AAF0ZBD6</accession>
<dbReference type="PRINTS" id="PR00105">
    <property type="entry name" value="C5METTRFRASE"/>
</dbReference>
<keyword evidence="2 5" id="KW-0808">Transferase</keyword>
<dbReference type="PROSITE" id="PS00095">
    <property type="entry name" value="C5_MTASE_2"/>
    <property type="match status" value="1"/>
</dbReference>
<dbReference type="PANTHER" id="PTHR10629:SF52">
    <property type="entry name" value="DNA (CYTOSINE-5)-METHYLTRANSFERASE 1"/>
    <property type="match status" value="1"/>
</dbReference>
<dbReference type="GO" id="GO:0044027">
    <property type="term" value="P:negative regulation of gene expression via chromosomal CpG island methylation"/>
    <property type="evidence" value="ECO:0007669"/>
    <property type="project" value="TreeGrafter"/>
</dbReference>
<dbReference type="GO" id="GO:0003886">
    <property type="term" value="F:DNA (cytosine-5-)-methyltransferase activity"/>
    <property type="evidence" value="ECO:0007669"/>
    <property type="project" value="UniProtKB-EC"/>
</dbReference>
<evidence type="ECO:0000256" key="7">
    <source>
        <dbReference type="RuleBase" id="RU000417"/>
    </source>
</evidence>
<evidence type="ECO:0000256" key="5">
    <source>
        <dbReference type="PROSITE-ProRule" id="PRU01016"/>
    </source>
</evidence>
<dbReference type="REBASE" id="775645">
    <property type="entry name" value="M.Cap5ORF2255P"/>
</dbReference>
<evidence type="ECO:0000256" key="3">
    <source>
        <dbReference type="ARBA" id="ARBA00022691"/>
    </source>
</evidence>
<dbReference type="InterPro" id="IPR029063">
    <property type="entry name" value="SAM-dependent_MTases_sf"/>
</dbReference>
<sequence length="358" mass="40510">MSTINLSGSYQILQSKNKSKFEVIELFAGCGGMALGFENAGLNTKLLVDINKNSCETLQKNRPNWNVINQDITQLEFIEYANQIDVVAGGFPCQAFSHAGERKGFLDTRGTLFFDFARCIKQVQPKIVIAENVKGLITHKKGETLQIILNTLDELGYYSSYKLLNAQYFDVPQKRERVIIIAVRKDLDIKIVFPQEKNYIITLKEALKNCPKSKGIIYNQRKKNIMQLVPEGGNWRSLPEQIQKEYMKNSYYQGGGRTGFAKRLAYDEPCLTLTCSPSQTQTERCHPIETRPLTIREYARVQTFPDDWEFAGSLTSQYQQIGNAVPVNLAYHLGCSLIAMLEGKTGLCSEKVTQLSLF</sequence>
<dbReference type="CDD" id="cd00315">
    <property type="entry name" value="Cyt_C5_DNA_methylase"/>
    <property type="match status" value="1"/>
</dbReference>
<dbReference type="PROSITE" id="PS00094">
    <property type="entry name" value="C5_MTASE_1"/>
    <property type="match status" value="1"/>
</dbReference>
<dbReference type="InterPro" id="IPR018117">
    <property type="entry name" value="C5_DNA_meth_AS"/>
</dbReference>
<dbReference type="InterPro" id="IPR050390">
    <property type="entry name" value="C5-Methyltransferase"/>
</dbReference>
<dbReference type="PROSITE" id="PS51679">
    <property type="entry name" value="SAM_MT_C5"/>
    <property type="match status" value="1"/>
</dbReference>
<comment type="catalytic activity">
    <reaction evidence="7">
        <text>a 2'-deoxycytidine in DNA + S-adenosyl-L-methionine = a 5-methyl-2'-deoxycytidine in DNA + S-adenosyl-L-homocysteine + H(+)</text>
        <dbReference type="Rhea" id="RHEA:13681"/>
        <dbReference type="Rhea" id="RHEA-COMP:11369"/>
        <dbReference type="Rhea" id="RHEA-COMP:11370"/>
        <dbReference type="ChEBI" id="CHEBI:15378"/>
        <dbReference type="ChEBI" id="CHEBI:57856"/>
        <dbReference type="ChEBI" id="CHEBI:59789"/>
        <dbReference type="ChEBI" id="CHEBI:85452"/>
        <dbReference type="ChEBI" id="CHEBI:85454"/>
        <dbReference type="EC" id="2.1.1.37"/>
    </reaction>
</comment>
<evidence type="ECO:0000256" key="1">
    <source>
        <dbReference type="ARBA" id="ARBA00022603"/>
    </source>
</evidence>
<dbReference type="InterPro" id="IPR031303">
    <property type="entry name" value="C5_meth_CS"/>
</dbReference>
<dbReference type="GO" id="GO:0032259">
    <property type="term" value="P:methylation"/>
    <property type="evidence" value="ECO:0007669"/>
    <property type="project" value="UniProtKB-KW"/>
</dbReference>
<evidence type="ECO:0000256" key="4">
    <source>
        <dbReference type="ARBA" id="ARBA00022747"/>
    </source>
</evidence>
<dbReference type="InterPro" id="IPR001525">
    <property type="entry name" value="C5_MeTfrase"/>
</dbReference>
<dbReference type="Gene3D" id="3.40.50.150">
    <property type="entry name" value="Vaccinia Virus protein VP39"/>
    <property type="match status" value="1"/>
</dbReference>
<keyword evidence="3 5" id="KW-0949">S-adenosyl-L-methionine</keyword>
<dbReference type="SUPFAM" id="SSF53335">
    <property type="entry name" value="S-adenosyl-L-methionine-dependent methyltransferases"/>
    <property type="match status" value="1"/>
</dbReference>
<dbReference type="Gene3D" id="3.90.120.10">
    <property type="entry name" value="DNA Methylase, subunit A, domain 2"/>
    <property type="match status" value="1"/>
</dbReference>
<organism evidence="8">
    <name type="scientific">Cyanobacterium aponinum AL20115</name>
    <dbReference type="NCBI Taxonomy" id="3090662"/>
    <lineage>
        <taxon>Bacteria</taxon>
        <taxon>Bacillati</taxon>
        <taxon>Cyanobacteriota</taxon>
        <taxon>Cyanophyceae</taxon>
        <taxon>Oscillatoriophycideae</taxon>
        <taxon>Chroococcales</taxon>
        <taxon>Geminocystaceae</taxon>
        <taxon>Cyanobacterium</taxon>
    </lineage>
</organism>